<organism evidence="2 3">
    <name type="scientific">Heyndrickxia oleronia</name>
    <dbReference type="NCBI Taxonomy" id="38875"/>
    <lineage>
        <taxon>Bacteria</taxon>
        <taxon>Bacillati</taxon>
        <taxon>Bacillota</taxon>
        <taxon>Bacilli</taxon>
        <taxon>Bacillales</taxon>
        <taxon>Bacillaceae</taxon>
        <taxon>Heyndrickxia</taxon>
    </lineage>
</organism>
<reference evidence="2 3" key="1">
    <citation type="submission" date="2017-01" db="EMBL/GenBank/DDBJ databases">
        <title>Draft genome sequence of Bacillus oleronius.</title>
        <authorList>
            <person name="Allam M."/>
        </authorList>
    </citation>
    <scope>NUCLEOTIDE SEQUENCE [LARGE SCALE GENOMIC DNA]</scope>
    <source>
        <strain evidence="2 3">DSM 9356</strain>
    </source>
</reference>
<evidence type="ECO:0000256" key="1">
    <source>
        <dbReference type="HAMAP-Rule" id="MF_01851"/>
    </source>
</evidence>
<accession>A0A8E2LEY9</accession>
<name>A0A8E2LEY9_9BACI</name>
<evidence type="ECO:0000313" key="3">
    <source>
        <dbReference type="Proteomes" id="UP000189761"/>
    </source>
</evidence>
<dbReference type="HAMAP" id="MF_01851">
    <property type="entry name" value="UPF0637"/>
    <property type="match status" value="1"/>
</dbReference>
<dbReference type="Pfam" id="PF06335">
    <property type="entry name" value="DUF1054"/>
    <property type="match status" value="1"/>
</dbReference>
<dbReference type="InterPro" id="IPR053707">
    <property type="entry name" value="UPF0637_domain_sf"/>
</dbReference>
<protein>
    <recommendedName>
        <fullName evidence="1">UPF0637 protein BWZ43_11325</fullName>
    </recommendedName>
</protein>
<keyword evidence="3" id="KW-1185">Reference proteome</keyword>
<dbReference type="AlphaFoldDB" id="A0A8E2LEY9"/>
<dbReference type="PIRSF" id="PIRSF021332">
    <property type="entry name" value="DUF1054"/>
    <property type="match status" value="1"/>
</dbReference>
<dbReference type="EMBL" id="MTLA01000123">
    <property type="protein sequence ID" value="OOP68272.1"/>
    <property type="molecule type" value="Genomic_DNA"/>
</dbReference>
<dbReference type="RefSeq" id="WP_071976595.1">
    <property type="nucleotide sequence ID" value="NZ_CP065424.1"/>
</dbReference>
<dbReference type="Proteomes" id="UP000189761">
    <property type="component" value="Unassembled WGS sequence"/>
</dbReference>
<comment type="caution">
    <text evidence="2">The sequence shown here is derived from an EMBL/GenBank/DDBJ whole genome shotgun (WGS) entry which is preliminary data.</text>
</comment>
<proteinExistence type="inferred from homology"/>
<dbReference type="SUPFAM" id="SSF142913">
    <property type="entry name" value="YktB/PF0168-like"/>
    <property type="match status" value="1"/>
</dbReference>
<sequence>MNFPGFTEEDFNVFKIDGLDARMDQLIKHIRPKLDYLGNYFAPTLSALTGDEMFPHVAKHARRTINPPNDTWVAFANNKRGYKMLPHFQIGLWETHLFVWFALIYEAPNKIEYGKTLEKNITNIRKSIPPHFVWSADHTKPEAMIMGDLSDEELLALFHRLQTVKKAEILCGLHIPRNEAITMDGEEIISRLNDTFQYLIPLYKMS</sequence>
<gene>
    <name evidence="2" type="ORF">BWZ43_11325</name>
</gene>
<evidence type="ECO:0000313" key="2">
    <source>
        <dbReference type="EMBL" id="OOP68272.1"/>
    </source>
</evidence>
<dbReference type="InterPro" id="IPR009403">
    <property type="entry name" value="UPF0637"/>
</dbReference>
<comment type="similarity">
    <text evidence="1">Belongs to the UPF0637 family.</text>
</comment>
<dbReference type="Gene3D" id="3.30.930.20">
    <property type="entry name" value="Protein of unknown function DUF1054"/>
    <property type="match status" value="1"/>
</dbReference>